<feature type="transmembrane region" description="Helical" evidence="6">
    <location>
        <begin position="101"/>
        <end position="122"/>
    </location>
</feature>
<proteinExistence type="predicted"/>
<dbReference type="Proteomes" id="UP000711996">
    <property type="component" value="Unassembled WGS sequence"/>
</dbReference>
<feature type="transmembrane region" description="Helical" evidence="6">
    <location>
        <begin position="406"/>
        <end position="427"/>
    </location>
</feature>
<keyword evidence="9" id="KW-1185">Reference proteome</keyword>
<keyword evidence="2 6" id="KW-0812">Transmembrane</keyword>
<dbReference type="PANTHER" id="PTHR23502:SF153">
    <property type="entry name" value="MULTIDRUG TRANSPORTER, PUTATIVE (AFU_ORTHOLOGUE AFUA_7G00230)-RELATED"/>
    <property type="match status" value="1"/>
</dbReference>
<keyword evidence="3 6" id="KW-1133">Transmembrane helix</keyword>
<feature type="transmembrane region" description="Helical" evidence="6">
    <location>
        <begin position="191"/>
        <end position="211"/>
    </location>
</feature>
<dbReference type="GO" id="GO:0022857">
    <property type="term" value="F:transmembrane transporter activity"/>
    <property type="evidence" value="ECO:0007669"/>
    <property type="project" value="InterPro"/>
</dbReference>
<feature type="transmembrane region" description="Helical" evidence="6">
    <location>
        <begin position="36"/>
        <end position="54"/>
    </location>
</feature>
<reference evidence="8" key="1">
    <citation type="submission" date="2019-06" db="EMBL/GenBank/DDBJ databases">
        <authorList>
            <person name="Gan P."/>
            <person name="Shirasu K."/>
        </authorList>
    </citation>
    <scope>NUCLEOTIDE SEQUENCE [LARGE SCALE GENOMIC DNA]</scope>
    <source>
        <strain evidence="8">CAD2</strain>
    </source>
</reference>
<dbReference type="Pfam" id="PF07690">
    <property type="entry name" value="MFS_1"/>
    <property type="match status" value="1"/>
</dbReference>
<dbReference type="SUPFAM" id="SSF103473">
    <property type="entry name" value="MFS general substrate transporter"/>
    <property type="match status" value="1"/>
</dbReference>
<feature type="domain" description="Major facilitator superfamily (MFS) profile" evidence="7">
    <location>
        <begin position="35"/>
        <end position="467"/>
    </location>
</feature>
<feature type="transmembrane region" description="Helical" evidence="6">
    <location>
        <begin position="162"/>
        <end position="185"/>
    </location>
</feature>
<gene>
    <name evidence="8" type="ORF">CGCSCA2_v002181</name>
</gene>
<keyword evidence="4 6" id="KW-0472">Membrane</keyword>
<evidence type="ECO:0000256" key="1">
    <source>
        <dbReference type="ARBA" id="ARBA00004141"/>
    </source>
</evidence>
<dbReference type="InterPro" id="IPR011701">
    <property type="entry name" value="MFS"/>
</dbReference>
<dbReference type="InterPro" id="IPR036259">
    <property type="entry name" value="MFS_trans_sf"/>
</dbReference>
<evidence type="ECO:0000256" key="5">
    <source>
        <dbReference type="ARBA" id="ARBA00023180"/>
    </source>
</evidence>
<keyword evidence="5" id="KW-0325">Glycoprotein</keyword>
<dbReference type="EMBL" id="QPMT01000004">
    <property type="protein sequence ID" value="KAF4864441.1"/>
    <property type="molecule type" value="Genomic_DNA"/>
</dbReference>
<accession>A0A9P5F245</accession>
<feature type="transmembrane region" description="Helical" evidence="6">
    <location>
        <begin position="128"/>
        <end position="150"/>
    </location>
</feature>
<evidence type="ECO:0000313" key="9">
    <source>
        <dbReference type="Proteomes" id="UP000711996"/>
    </source>
</evidence>
<dbReference type="CDD" id="cd17323">
    <property type="entry name" value="MFS_Tpo1_MDR_like"/>
    <property type="match status" value="1"/>
</dbReference>
<feature type="transmembrane region" description="Helical" evidence="6">
    <location>
        <begin position="74"/>
        <end position="94"/>
    </location>
</feature>
<evidence type="ECO:0000256" key="2">
    <source>
        <dbReference type="ARBA" id="ARBA00022692"/>
    </source>
</evidence>
<feature type="transmembrane region" description="Helical" evidence="6">
    <location>
        <begin position="374"/>
        <end position="399"/>
    </location>
</feature>
<feature type="transmembrane region" description="Helical" evidence="6">
    <location>
        <begin position="261"/>
        <end position="286"/>
    </location>
</feature>
<dbReference type="PANTHER" id="PTHR23502">
    <property type="entry name" value="MAJOR FACILITATOR SUPERFAMILY"/>
    <property type="match status" value="1"/>
</dbReference>
<organism evidence="8 9">
    <name type="scientific">Colletotrichum siamense</name>
    <name type="common">Anthracnose fungus</name>
    <dbReference type="NCBI Taxonomy" id="690259"/>
    <lineage>
        <taxon>Eukaryota</taxon>
        <taxon>Fungi</taxon>
        <taxon>Dikarya</taxon>
        <taxon>Ascomycota</taxon>
        <taxon>Pezizomycotina</taxon>
        <taxon>Sordariomycetes</taxon>
        <taxon>Hypocreomycetidae</taxon>
        <taxon>Glomerellales</taxon>
        <taxon>Glomerellaceae</taxon>
        <taxon>Colletotrichum</taxon>
        <taxon>Colletotrichum gloeosporioides species complex</taxon>
    </lineage>
</organism>
<evidence type="ECO:0000256" key="3">
    <source>
        <dbReference type="ARBA" id="ARBA00022989"/>
    </source>
</evidence>
<dbReference type="Gene3D" id="1.20.1250.20">
    <property type="entry name" value="MFS general substrate transporter like domains"/>
    <property type="match status" value="1"/>
</dbReference>
<evidence type="ECO:0000259" key="7">
    <source>
        <dbReference type="PROSITE" id="PS50850"/>
    </source>
</evidence>
<protein>
    <submittedName>
        <fullName evidence="8">Efflux pump rdc3</fullName>
    </submittedName>
</protein>
<dbReference type="OrthoDB" id="5296287at2759"/>
<dbReference type="InterPro" id="IPR020846">
    <property type="entry name" value="MFS_dom"/>
</dbReference>
<evidence type="ECO:0000256" key="6">
    <source>
        <dbReference type="SAM" id="Phobius"/>
    </source>
</evidence>
<feature type="transmembrane region" description="Helical" evidence="6">
    <location>
        <begin position="439"/>
        <end position="461"/>
    </location>
</feature>
<dbReference type="PROSITE" id="PS50850">
    <property type="entry name" value="MFS"/>
    <property type="match status" value="1"/>
</dbReference>
<feature type="transmembrane region" description="Helical" evidence="6">
    <location>
        <begin position="306"/>
        <end position="326"/>
    </location>
</feature>
<sequence length="474" mass="51585">MGEGQQPMRSEYEVEADDRDARLPCNWSSSKKWTNVLLISLLTLISPFGSSMFAPSTASAMKDFHQSENPDLEAFSVSVFVLGYAFGPLVHAPLSEMYGRLIIYHVNSVLFIISNVACALSVNLPMLIIFRFVTGLVGSSPLALGPASVADIFKIEERGKALALWNLPVLLGPAIGPLVGSYLAAATSWRWNFWFLAIAMLAILVATAAFLRESHLPTLLKRKARTQDKAREALAPGNSSEFSSQPRLKTFTSAVVRPSKLLFLSPIVFFLSVLAAINYGYIYIMFTTMSSTFVERYDTFDERNVGLTYLAFGIGNVSGNIVLSVISDRIVKRGAARSGTMKPEYRLPPLLPGSLLVPAGLLLYGWTLERNVHWIAPLFGMLLIGFGTILIFVPINAYLVDAFTEYAASATAASTVLRSLGGGLLPLCGGKMYQALGDGIGNTILAVIGVVVAPVAFLIYFKGEQLRKKTQTSW</sequence>
<evidence type="ECO:0000313" key="8">
    <source>
        <dbReference type="EMBL" id="KAF4864441.1"/>
    </source>
</evidence>
<name>A0A9P5F245_COLSI</name>
<feature type="transmembrane region" description="Helical" evidence="6">
    <location>
        <begin position="347"/>
        <end position="368"/>
    </location>
</feature>
<dbReference type="GO" id="GO:0016020">
    <property type="term" value="C:membrane"/>
    <property type="evidence" value="ECO:0007669"/>
    <property type="project" value="UniProtKB-SubCell"/>
</dbReference>
<comment type="caution">
    <text evidence="8">The sequence shown here is derived from an EMBL/GenBank/DDBJ whole genome shotgun (WGS) entry which is preliminary data.</text>
</comment>
<dbReference type="AlphaFoldDB" id="A0A9P5F245"/>
<evidence type="ECO:0000256" key="4">
    <source>
        <dbReference type="ARBA" id="ARBA00023136"/>
    </source>
</evidence>
<comment type="subcellular location">
    <subcellularLocation>
        <location evidence="1">Membrane</location>
        <topology evidence="1">Multi-pass membrane protein</topology>
    </subcellularLocation>
</comment>
<dbReference type="FunFam" id="1.20.1250.20:FF:000011">
    <property type="entry name" value="MFS multidrug transporter, putative"/>
    <property type="match status" value="1"/>
</dbReference>